<dbReference type="EnsemblMetazoa" id="GAUT023777-RA">
    <property type="protein sequence ID" value="GAUT023777-PA"/>
    <property type="gene ID" value="GAUT023777"/>
</dbReference>
<dbReference type="AlphaFoldDB" id="A0A1A9V2M9"/>
<accession>A0A1A9V2M9</accession>
<protein>
    <submittedName>
        <fullName evidence="1">Uncharacterized protein</fullName>
    </submittedName>
</protein>
<sequence>MKFAHMKYLGRQHQNVMCDVLYHCHQRKKSLNSLSTASGKGILFLFAKSSRKVLKQQMYEMLLFIEDHCGIGHNYPKSKSIVGLASNQAKFIGFGTQRCFGELLTLIKFWRFLKIEMFPSCAKYGTRRVVEYYTDIAAWNLLSSLAIGLTWFED</sequence>
<keyword evidence="2" id="KW-1185">Reference proteome</keyword>
<organism evidence="1 2">
    <name type="scientific">Glossina austeni</name>
    <name type="common">Savannah tsetse fly</name>
    <dbReference type="NCBI Taxonomy" id="7395"/>
    <lineage>
        <taxon>Eukaryota</taxon>
        <taxon>Metazoa</taxon>
        <taxon>Ecdysozoa</taxon>
        <taxon>Arthropoda</taxon>
        <taxon>Hexapoda</taxon>
        <taxon>Insecta</taxon>
        <taxon>Pterygota</taxon>
        <taxon>Neoptera</taxon>
        <taxon>Endopterygota</taxon>
        <taxon>Diptera</taxon>
        <taxon>Brachycera</taxon>
        <taxon>Muscomorpha</taxon>
        <taxon>Hippoboscoidea</taxon>
        <taxon>Glossinidae</taxon>
        <taxon>Glossina</taxon>
    </lineage>
</organism>
<evidence type="ECO:0000313" key="2">
    <source>
        <dbReference type="Proteomes" id="UP000078200"/>
    </source>
</evidence>
<dbReference type="Proteomes" id="UP000078200">
    <property type="component" value="Unassembled WGS sequence"/>
</dbReference>
<dbReference type="VEuPathDB" id="VectorBase:GAUT023777"/>
<proteinExistence type="predicted"/>
<name>A0A1A9V2M9_GLOAU</name>
<reference evidence="1" key="1">
    <citation type="submission" date="2020-05" db="UniProtKB">
        <authorList>
            <consortium name="EnsemblMetazoa"/>
        </authorList>
    </citation>
    <scope>IDENTIFICATION</scope>
    <source>
        <strain evidence="1">TTRI</strain>
    </source>
</reference>
<evidence type="ECO:0000313" key="1">
    <source>
        <dbReference type="EnsemblMetazoa" id="GAUT023777-PA"/>
    </source>
</evidence>